<dbReference type="InterPro" id="IPR009244">
    <property type="entry name" value="Mediatior_Med7"/>
</dbReference>
<evidence type="ECO:0000256" key="9">
    <source>
        <dbReference type="ARBA" id="ARBA00023274"/>
    </source>
</evidence>
<dbReference type="GO" id="GO:0006412">
    <property type="term" value="P:translation"/>
    <property type="evidence" value="ECO:0007669"/>
    <property type="project" value="InterPro"/>
</dbReference>
<proteinExistence type="inferred from homology"/>
<dbReference type="GO" id="GO:0003712">
    <property type="term" value="F:transcription coregulator activity"/>
    <property type="evidence" value="ECO:0007669"/>
    <property type="project" value="InterPro"/>
</dbReference>
<keyword evidence="4 10" id="KW-0689">Ribosomal protein</keyword>
<dbReference type="Pfam" id="PF05983">
    <property type="entry name" value="Med7"/>
    <property type="match status" value="1"/>
</dbReference>
<sequence length="463" mass="51138">MAAVPITNTLFPPPPGYYKAFNPDAVERHASISEGEPAGDPELAALDPPRADWVLQEGQWMLFGQKYTAEPHIPTAKEIGLPALVSDPVSAGGDSERAALPLLLHSLLHTLLAFIDVLTGTSRVPDELEAHARQSQGDQYIQHLSNLAATMMVSANQLRGVQAEATLVVLMEKQLEERRAQTERLRSKNREIAAMVRRLKESAVEASESKTKSQSQSQEPGSKQSPAANGVGDIHIDRDGDIAASVESQPSTKGAKMVKHNNQLPKNHFHKDWDRRVKTWFDQPGKKKSRRIARSKKALASGAAPLQRLRPAVRCQTQRYNMRIREGRGFTLSELKLAGIRKKEALGLGIAVDHRRRSKSEEGQALNVERLKAYRARLVVFPRVQGKPKANDATGDDLTAHITRVLPALPSTYVAEKPRAITAEEKEFGAYAALRKARSDARYVGQRAKRAAEKKAKEEEAKK</sequence>
<evidence type="ECO:0000256" key="6">
    <source>
        <dbReference type="ARBA" id="ARBA00023159"/>
    </source>
</evidence>
<reference evidence="13" key="1">
    <citation type="journal article" date="2023" name="BMC Genomics">
        <title>Chromosome-level genome assemblies of Cutaneotrichosporon spp. (Trichosporonales, Basidiomycota) reveal imbalanced evolution between nucleotide sequences and chromosome synteny.</title>
        <authorList>
            <person name="Kobayashi Y."/>
            <person name="Kayamori A."/>
            <person name="Aoki K."/>
            <person name="Shiwa Y."/>
            <person name="Matsutani M."/>
            <person name="Fujita N."/>
            <person name="Sugita T."/>
            <person name="Iwasaki W."/>
            <person name="Tanaka N."/>
            <person name="Takashima M."/>
        </authorList>
    </citation>
    <scope>NUCLEOTIDE SEQUENCE</scope>
    <source>
        <strain evidence="13">HIS016</strain>
    </source>
</reference>
<evidence type="ECO:0000256" key="11">
    <source>
        <dbReference type="RuleBase" id="RU364060"/>
    </source>
</evidence>
<comment type="subcellular location">
    <subcellularLocation>
        <location evidence="1 11">Nucleus</location>
    </subcellularLocation>
</comment>
<evidence type="ECO:0000256" key="3">
    <source>
        <dbReference type="ARBA" id="ARBA00009994"/>
    </source>
</evidence>
<dbReference type="InterPro" id="IPR044888">
    <property type="entry name" value="Mediatior_Med7_sf"/>
</dbReference>
<protein>
    <recommendedName>
        <fullName evidence="10 11">Multifunctional fusion protein</fullName>
    </recommendedName>
    <domain>
        <recommendedName>
            <fullName evidence="10">60S ribosomal protein L13</fullName>
        </recommendedName>
    </domain>
    <domain>
        <recommendedName>
            <fullName evidence="11">Mediator of RNA polymerase II transcription subunit 7</fullName>
        </recommendedName>
    </domain>
</protein>
<evidence type="ECO:0000256" key="4">
    <source>
        <dbReference type="ARBA" id="ARBA00022980"/>
    </source>
</evidence>
<dbReference type="FunFam" id="1.20.5.110:FF:000003">
    <property type="entry name" value="60S ribosomal protein L13"/>
    <property type="match status" value="1"/>
</dbReference>
<keyword evidence="5 11" id="KW-0805">Transcription regulation</keyword>
<evidence type="ECO:0000256" key="8">
    <source>
        <dbReference type="ARBA" id="ARBA00023242"/>
    </source>
</evidence>
<dbReference type="EMBL" id="BTCM01000002">
    <property type="protein sequence ID" value="GMK55156.1"/>
    <property type="molecule type" value="Genomic_DNA"/>
</dbReference>
<comment type="similarity">
    <text evidence="3 11">Belongs to the Mediator complex subunit 7 family.</text>
</comment>
<comment type="function">
    <text evidence="11">Component of the Mediator complex, a coactivator involved in the regulated transcription of nearly all RNA polymerase II-dependent genes. Mediator functions as a bridge to convey information from gene-specific regulatory proteins to the basal RNA polymerase II transcription machinery.</text>
</comment>
<dbReference type="GO" id="GO:0016592">
    <property type="term" value="C:mediator complex"/>
    <property type="evidence" value="ECO:0007669"/>
    <property type="project" value="InterPro"/>
</dbReference>
<dbReference type="Gene3D" id="1.20.5.110">
    <property type="match status" value="1"/>
</dbReference>
<keyword evidence="6 11" id="KW-0010">Activator</keyword>
<comment type="similarity">
    <text evidence="2 10">Belongs to the eukaryotic ribosomal protein eL13 family.</text>
</comment>
<feature type="compositionally biased region" description="Basic and acidic residues" evidence="12">
    <location>
        <begin position="270"/>
        <end position="279"/>
    </location>
</feature>
<dbReference type="InterPro" id="IPR001380">
    <property type="entry name" value="Ribosomal_eL13"/>
</dbReference>
<dbReference type="Pfam" id="PF01294">
    <property type="entry name" value="Ribosomal_L13e"/>
    <property type="match status" value="1"/>
</dbReference>
<keyword evidence="8 11" id="KW-0539">Nucleus</keyword>
<dbReference type="GO" id="GO:0003723">
    <property type="term" value="F:RNA binding"/>
    <property type="evidence" value="ECO:0007669"/>
    <property type="project" value="TreeGrafter"/>
</dbReference>
<organism evidence="13 14">
    <name type="scientific">Cutaneotrichosporon spelunceum</name>
    <dbReference type="NCBI Taxonomy" id="1672016"/>
    <lineage>
        <taxon>Eukaryota</taxon>
        <taxon>Fungi</taxon>
        <taxon>Dikarya</taxon>
        <taxon>Basidiomycota</taxon>
        <taxon>Agaricomycotina</taxon>
        <taxon>Tremellomycetes</taxon>
        <taxon>Trichosporonales</taxon>
        <taxon>Trichosporonaceae</taxon>
        <taxon>Cutaneotrichosporon</taxon>
    </lineage>
</organism>
<dbReference type="GO" id="GO:0003735">
    <property type="term" value="F:structural constituent of ribosome"/>
    <property type="evidence" value="ECO:0007669"/>
    <property type="project" value="InterPro"/>
</dbReference>
<evidence type="ECO:0000256" key="2">
    <source>
        <dbReference type="ARBA" id="ARBA00005640"/>
    </source>
</evidence>
<reference evidence="13" key="2">
    <citation type="submission" date="2023-06" db="EMBL/GenBank/DDBJ databases">
        <authorList>
            <person name="Kobayashi Y."/>
            <person name="Kayamori A."/>
            <person name="Aoki K."/>
            <person name="Shiwa Y."/>
            <person name="Fujita N."/>
            <person name="Sugita T."/>
            <person name="Iwasaki W."/>
            <person name="Tanaka N."/>
            <person name="Takashima M."/>
        </authorList>
    </citation>
    <scope>NUCLEOTIDE SEQUENCE</scope>
    <source>
        <strain evidence="13">HIS016</strain>
    </source>
</reference>
<evidence type="ECO:0000256" key="12">
    <source>
        <dbReference type="SAM" id="MobiDB-lite"/>
    </source>
</evidence>
<dbReference type="HAMAP" id="MF_00499">
    <property type="entry name" value="Ribosomal_eL13"/>
    <property type="match status" value="1"/>
</dbReference>
<gene>
    <name evidence="13" type="primary">rpl13</name>
    <name evidence="13" type="ORF">CspeluHIS016_0202120</name>
</gene>
<evidence type="ECO:0000256" key="10">
    <source>
        <dbReference type="RuleBase" id="RU000572"/>
    </source>
</evidence>
<keyword evidence="9 10" id="KW-0687">Ribonucleoprotein</keyword>
<evidence type="ECO:0000313" key="13">
    <source>
        <dbReference type="EMBL" id="GMK55156.1"/>
    </source>
</evidence>
<feature type="region of interest" description="Disordered" evidence="12">
    <location>
        <begin position="442"/>
        <end position="463"/>
    </location>
</feature>
<keyword evidence="14" id="KW-1185">Reference proteome</keyword>
<dbReference type="AlphaFoldDB" id="A0AAD3TRF9"/>
<evidence type="ECO:0000313" key="14">
    <source>
        <dbReference type="Proteomes" id="UP001222932"/>
    </source>
</evidence>
<name>A0AAD3TRF9_9TREE</name>
<dbReference type="GO" id="GO:0006357">
    <property type="term" value="P:regulation of transcription by RNA polymerase II"/>
    <property type="evidence" value="ECO:0007669"/>
    <property type="project" value="InterPro"/>
</dbReference>
<dbReference type="PANTHER" id="PTHR11722">
    <property type="entry name" value="60S RIBOSOMAL PROTEIN L13"/>
    <property type="match status" value="1"/>
</dbReference>
<evidence type="ECO:0000256" key="7">
    <source>
        <dbReference type="ARBA" id="ARBA00023163"/>
    </source>
</evidence>
<feature type="compositionally biased region" description="Basic and acidic residues" evidence="12">
    <location>
        <begin position="450"/>
        <end position="463"/>
    </location>
</feature>
<dbReference type="GO" id="GO:0022625">
    <property type="term" value="C:cytosolic large ribosomal subunit"/>
    <property type="evidence" value="ECO:0007669"/>
    <property type="project" value="TreeGrafter"/>
</dbReference>
<dbReference type="PANTHER" id="PTHR11722:SF0">
    <property type="entry name" value="LARGE RIBOSOMAL SUBUNIT PROTEIN EL13"/>
    <property type="match status" value="1"/>
</dbReference>
<dbReference type="SUPFAM" id="SSF140718">
    <property type="entry name" value="Mediator hinge subcomplex-like"/>
    <property type="match status" value="1"/>
</dbReference>
<comment type="subunit">
    <text evidence="11">Component of the Mediator complex.</text>
</comment>
<dbReference type="Gene3D" id="6.10.140.200">
    <property type="match status" value="1"/>
</dbReference>
<comment type="caution">
    <text evidence="13">The sequence shown here is derived from an EMBL/GenBank/DDBJ whole genome shotgun (WGS) entry which is preliminary data.</text>
</comment>
<dbReference type="Proteomes" id="UP001222932">
    <property type="component" value="Unassembled WGS sequence"/>
</dbReference>
<dbReference type="InterPro" id="IPR037212">
    <property type="entry name" value="Med7/Med21-like"/>
</dbReference>
<feature type="compositionally biased region" description="Basic residues" evidence="12">
    <location>
        <begin position="286"/>
        <end position="297"/>
    </location>
</feature>
<accession>A0AAD3TRF9</accession>
<dbReference type="InterPro" id="IPR018256">
    <property type="entry name" value="Ribosomal_eL13_CS"/>
</dbReference>
<keyword evidence="7 11" id="KW-0804">Transcription</keyword>
<evidence type="ECO:0000256" key="5">
    <source>
        <dbReference type="ARBA" id="ARBA00023015"/>
    </source>
</evidence>
<feature type="region of interest" description="Disordered" evidence="12">
    <location>
        <begin position="203"/>
        <end position="304"/>
    </location>
</feature>
<dbReference type="PROSITE" id="PS01104">
    <property type="entry name" value="RIBOSOMAL_L13E"/>
    <property type="match status" value="1"/>
</dbReference>
<evidence type="ECO:0000256" key="1">
    <source>
        <dbReference type="ARBA" id="ARBA00004123"/>
    </source>
</evidence>